<evidence type="ECO:0000313" key="2">
    <source>
        <dbReference type="EMBL" id="QDX28187.1"/>
    </source>
</evidence>
<evidence type="ECO:0000313" key="3">
    <source>
        <dbReference type="Proteomes" id="UP000318055"/>
    </source>
</evidence>
<evidence type="ECO:0000259" key="1">
    <source>
        <dbReference type="Pfam" id="PF05239"/>
    </source>
</evidence>
<accession>A0A518RL58</accession>
<reference evidence="2 3" key="1">
    <citation type="submission" date="2019-07" db="EMBL/GenBank/DDBJ databases">
        <title>Sphingomonas alkalisoli sp. nov., isolated from rhizosphere soil of Suaedae salsa.</title>
        <authorList>
            <person name="Zhang H."/>
            <person name="Xu L."/>
            <person name="Zhang J.-X."/>
            <person name="Sun J.-Q."/>
        </authorList>
    </citation>
    <scope>NUCLEOTIDE SEQUENCE [LARGE SCALE GENOMIC DNA]</scope>
    <source>
        <strain evidence="2 3">XS-10</strain>
    </source>
</reference>
<name>A0A518RL58_9SPHN</name>
<dbReference type="AlphaFoldDB" id="A0A518RL58"/>
<dbReference type="OrthoDB" id="7274881at2"/>
<gene>
    <name evidence="2" type="ORF">FPZ54_08930</name>
</gene>
<dbReference type="PANTHER" id="PTHR36505:SF1">
    <property type="entry name" value="BLR1072 PROTEIN"/>
    <property type="match status" value="1"/>
</dbReference>
<dbReference type="InterPro" id="IPR027275">
    <property type="entry name" value="PRC-brl_dom"/>
</dbReference>
<dbReference type="Proteomes" id="UP000318055">
    <property type="component" value="Chromosome"/>
</dbReference>
<dbReference type="PANTHER" id="PTHR36505">
    <property type="entry name" value="BLR1072 PROTEIN"/>
    <property type="match status" value="1"/>
</dbReference>
<protein>
    <submittedName>
        <fullName evidence="2">PRC-barrel domain containing protein</fullName>
    </submittedName>
</protein>
<dbReference type="KEGG" id="ssua:FPZ54_08930"/>
<dbReference type="EMBL" id="CP042239">
    <property type="protein sequence ID" value="QDX28187.1"/>
    <property type="molecule type" value="Genomic_DNA"/>
</dbReference>
<feature type="domain" description="PRC-barrel" evidence="1">
    <location>
        <begin position="17"/>
        <end position="93"/>
    </location>
</feature>
<dbReference type="SUPFAM" id="SSF50346">
    <property type="entry name" value="PRC-barrel domain"/>
    <property type="match status" value="1"/>
</dbReference>
<proteinExistence type="predicted"/>
<dbReference type="InterPro" id="IPR011033">
    <property type="entry name" value="PRC_barrel-like_sf"/>
</dbReference>
<keyword evidence="3" id="KW-1185">Reference proteome</keyword>
<sequence>MANHDTDTLARDETTNMISSEKVDGTAVYDRNGDKIGSVHHLMIGKQDGKVRYGVISFGGFLGMGENYHPLPWDMLTYGIDHDGYMVDFDKDALKDAPSHPIGQEPIYDRAYDERVTTYYGQRR</sequence>
<organism evidence="2 3">
    <name type="scientific">Sphingomonas suaedae</name>
    <dbReference type="NCBI Taxonomy" id="2599297"/>
    <lineage>
        <taxon>Bacteria</taxon>
        <taxon>Pseudomonadati</taxon>
        <taxon>Pseudomonadota</taxon>
        <taxon>Alphaproteobacteria</taxon>
        <taxon>Sphingomonadales</taxon>
        <taxon>Sphingomonadaceae</taxon>
        <taxon>Sphingomonas</taxon>
    </lineage>
</organism>
<dbReference type="Pfam" id="PF05239">
    <property type="entry name" value="PRC"/>
    <property type="match status" value="1"/>
</dbReference>
<dbReference type="Gene3D" id="2.30.30.240">
    <property type="entry name" value="PRC-barrel domain"/>
    <property type="match status" value="1"/>
</dbReference>